<keyword evidence="1" id="KW-0472">Membrane</keyword>
<sequence>MEPVIIFKLVLPFLFALIIIPLVIRFFIGKLIIRRIRLKHLQKLRQDFPEKGEEREAFAVFEEFLKKKIQTPFVSSNHIRDDFRTILLIAQTAYSREKNDKLKFSFSLSDLIKCSFLLMNDLEELWKGNRRVERLSRTRISWFLRVNRIGEYYGLIYRKIPFLRVFRKGRVTGKIIRLLFIPLIGLPSIFISMGASLFSLFFTELIWRHYYSLILTKSFYYIMVLYGGRNAILEKKLESFSRDRIRTEAAEIEKLIDPENSIYRSALFEEAYLIYQQYLEKYGISPEKDLDFNGVEYRFNKKRNFMKRLLQIPVRTAGQYNPAAPKGVSDRQQLYHMFLAIAGPYSRSKNFYHRLRLVDLFDSFYMISLLAYSRILFGTFLLDNISLDFLITAKNIGDELAGEWFSTRFPRFRESYRTYKLYRKSRILYKALRRGNAAGLILSVSGPLAMESVRTVIRDYIYKRTGRMTLYCFESNHLNKKRLFEINIIKKDKDLSQS</sequence>
<dbReference type="Proteomes" id="UP000587760">
    <property type="component" value="Unassembled WGS sequence"/>
</dbReference>
<accession>A0A841R8M4</accession>
<reference evidence="2 3" key="1">
    <citation type="submission" date="2020-08" db="EMBL/GenBank/DDBJ databases">
        <title>Genomic Encyclopedia of Type Strains, Phase IV (KMG-IV): sequencing the most valuable type-strain genomes for metagenomic binning, comparative biology and taxonomic classification.</title>
        <authorList>
            <person name="Goeker M."/>
        </authorList>
    </citation>
    <scope>NUCLEOTIDE SEQUENCE [LARGE SCALE GENOMIC DNA]</scope>
    <source>
        <strain evidence="2 3">DSM 2461</strain>
    </source>
</reference>
<protein>
    <submittedName>
        <fullName evidence="2">Uncharacterized protein</fullName>
    </submittedName>
</protein>
<dbReference type="AlphaFoldDB" id="A0A841R8M4"/>
<evidence type="ECO:0000313" key="3">
    <source>
        <dbReference type="Proteomes" id="UP000587760"/>
    </source>
</evidence>
<evidence type="ECO:0000256" key="1">
    <source>
        <dbReference type="SAM" id="Phobius"/>
    </source>
</evidence>
<keyword evidence="1" id="KW-1133">Transmembrane helix</keyword>
<feature type="transmembrane region" description="Helical" evidence="1">
    <location>
        <begin position="6"/>
        <end position="28"/>
    </location>
</feature>
<keyword evidence="3" id="KW-1185">Reference proteome</keyword>
<feature type="transmembrane region" description="Helical" evidence="1">
    <location>
        <begin position="178"/>
        <end position="203"/>
    </location>
</feature>
<proteinExistence type="predicted"/>
<feature type="transmembrane region" description="Helical" evidence="1">
    <location>
        <begin position="364"/>
        <end position="382"/>
    </location>
</feature>
<gene>
    <name evidence="2" type="ORF">HNR50_000711</name>
</gene>
<keyword evidence="1" id="KW-0812">Transmembrane</keyword>
<comment type="caution">
    <text evidence="2">The sequence shown here is derived from an EMBL/GenBank/DDBJ whole genome shotgun (WGS) entry which is preliminary data.</text>
</comment>
<evidence type="ECO:0000313" key="2">
    <source>
        <dbReference type="EMBL" id="MBB6479078.1"/>
    </source>
</evidence>
<dbReference type="EMBL" id="JACHGJ010000001">
    <property type="protein sequence ID" value="MBB6479078.1"/>
    <property type="molecule type" value="Genomic_DNA"/>
</dbReference>
<name>A0A841R8M4_9SPIO</name>
<organism evidence="2 3">
    <name type="scientific">Spirochaeta isovalerica</name>
    <dbReference type="NCBI Taxonomy" id="150"/>
    <lineage>
        <taxon>Bacteria</taxon>
        <taxon>Pseudomonadati</taxon>
        <taxon>Spirochaetota</taxon>
        <taxon>Spirochaetia</taxon>
        <taxon>Spirochaetales</taxon>
        <taxon>Spirochaetaceae</taxon>
        <taxon>Spirochaeta</taxon>
    </lineage>
</organism>
<feature type="transmembrane region" description="Helical" evidence="1">
    <location>
        <begin position="209"/>
        <end position="228"/>
    </location>
</feature>
<dbReference type="RefSeq" id="WP_184743846.1">
    <property type="nucleotide sequence ID" value="NZ_JACHGJ010000001.1"/>
</dbReference>